<dbReference type="Gene3D" id="3.10.100.10">
    <property type="entry name" value="Mannose-Binding Protein A, subunit A"/>
    <property type="match status" value="2"/>
</dbReference>
<feature type="domain" description="C-type lectin" evidence="1">
    <location>
        <begin position="1"/>
        <end position="106"/>
    </location>
</feature>
<dbReference type="AlphaFoldDB" id="A0A3Q3M5X5"/>
<proteinExistence type="predicted"/>
<feature type="domain" description="C-type lectin" evidence="1">
    <location>
        <begin position="115"/>
        <end position="222"/>
    </location>
</feature>
<protein>
    <recommendedName>
        <fullName evidence="1">C-type lectin domain-containing protein</fullName>
    </recommendedName>
</protein>
<dbReference type="SMART" id="SM00034">
    <property type="entry name" value="CLECT"/>
    <property type="match status" value="2"/>
</dbReference>
<evidence type="ECO:0000313" key="2">
    <source>
        <dbReference type="Ensembl" id="ENSLBEP00000015935.1"/>
    </source>
</evidence>
<keyword evidence="3" id="KW-1185">Reference proteome</keyword>
<reference evidence="2" key="2">
    <citation type="submission" date="2025-09" db="UniProtKB">
        <authorList>
            <consortium name="Ensembl"/>
        </authorList>
    </citation>
    <scope>IDENTIFICATION</scope>
</reference>
<dbReference type="InterPro" id="IPR016186">
    <property type="entry name" value="C-type_lectin-like/link_sf"/>
</dbReference>
<dbReference type="SUPFAM" id="SSF56436">
    <property type="entry name" value="C-type lectin-like"/>
    <property type="match status" value="2"/>
</dbReference>
<accession>A0A3Q3M5X5</accession>
<dbReference type="PROSITE" id="PS50041">
    <property type="entry name" value="C_TYPE_LECTIN_2"/>
    <property type="match status" value="2"/>
</dbReference>
<sequence length="288" mass="33431">MTWTEAQTYCRETYTDLATVENIEEMKQLLSTVPSLLDEHFVWIGLYSKIEWKWSDGYTESGADYRNWQSVEPDFFGGQFCVLMNVFNSGTLFDYFCSVRCNFICYTGTQQDPEFVFVNERMSWSNAQKHCRENFIDLATVRNINDTEKFLSWVPEGIWPWIGLYRDPDFNWSNGSPSTYTYWKRSPTPLGSMSAACGAAEMPTSGKWILSDCETKLPFVCYIPTSKQQVMKLRMKPEDSTVDLNDPAVKADIMKKLQDRLKEKGLSGVTLKWKEQPDGKVFHKEEKR</sequence>
<dbReference type="InterPro" id="IPR001304">
    <property type="entry name" value="C-type_lectin-like"/>
</dbReference>
<dbReference type="GeneTree" id="ENSGT01100000263473"/>
<name>A0A3Q3M5X5_9LABR</name>
<dbReference type="InParanoid" id="A0A3Q3M5X5"/>
<dbReference type="Ensembl" id="ENSLBET00000016871.1">
    <property type="protein sequence ID" value="ENSLBEP00000015935.1"/>
    <property type="gene ID" value="ENSLBEG00000012364.1"/>
</dbReference>
<dbReference type="PANTHER" id="PTHR45784">
    <property type="entry name" value="C-TYPE LECTIN DOMAIN FAMILY 20 MEMBER A-RELATED"/>
    <property type="match status" value="1"/>
</dbReference>
<evidence type="ECO:0000259" key="1">
    <source>
        <dbReference type="PROSITE" id="PS50041"/>
    </source>
</evidence>
<dbReference type="STRING" id="56723.ENSLBEP00000015935"/>
<dbReference type="InterPro" id="IPR016187">
    <property type="entry name" value="CTDL_fold"/>
</dbReference>
<reference evidence="2" key="1">
    <citation type="submission" date="2025-08" db="UniProtKB">
        <authorList>
            <consortium name="Ensembl"/>
        </authorList>
    </citation>
    <scope>IDENTIFICATION</scope>
</reference>
<evidence type="ECO:0000313" key="3">
    <source>
        <dbReference type="Proteomes" id="UP000261660"/>
    </source>
</evidence>
<dbReference type="Proteomes" id="UP000261660">
    <property type="component" value="Unplaced"/>
</dbReference>
<dbReference type="Pfam" id="PF00059">
    <property type="entry name" value="Lectin_C"/>
    <property type="match status" value="2"/>
</dbReference>
<organism evidence="2 3">
    <name type="scientific">Labrus bergylta</name>
    <name type="common">ballan wrasse</name>
    <dbReference type="NCBI Taxonomy" id="56723"/>
    <lineage>
        <taxon>Eukaryota</taxon>
        <taxon>Metazoa</taxon>
        <taxon>Chordata</taxon>
        <taxon>Craniata</taxon>
        <taxon>Vertebrata</taxon>
        <taxon>Euteleostomi</taxon>
        <taxon>Actinopterygii</taxon>
        <taxon>Neopterygii</taxon>
        <taxon>Teleostei</taxon>
        <taxon>Neoteleostei</taxon>
        <taxon>Acanthomorphata</taxon>
        <taxon>Eupercaria</taxon>
        <taxon>Labriformes</taxon>
        <taxon>Labridae</taxon>
        <taxon>Labrus</taxon>
    </lineage>
</organism>
<dbReference type="PANTHER" id="PTHR45784:SF3">
    <property type="entry name" value="C-TYPE LECTIN DOMAIN FAMILY 4 MEMBER K-LIKE-RELATED"/>
    <property type="match status" value="1"/>
</dbReference>